<dbReference type="AlphaFoldDB" id="I3SY31"/>
<evidence type="ECO:0000313" key="1">
    <source>
        <dbReference type="EMBL" id="AFK45173.1"/>
    </source>
</evidence>
<protein>
    <submittedName>
        <fullName evidence="1">Uncharacterized protein</fullName>
    </submittedName>
</protein>
<organism evidence="1">
    <name type="scientific">Medicago truncatula</name>
    <name type="common">Barrel medic</name>
    <name type="synonym">Medicago tribuloides</name>
    <dbReference type="NCBI Taxonomy" id="3880"/>
    <lineage>
        <taxon>Eukaryota</taxon>
        <taxon>Viridiplantae</taxon>
        <taxon>Streptophyta</taxon>
        <taxon>Embryophyta</taxon>
        <taxon>Tracheophyta</taxon>
        <taxon>Spermatophyta</taxon>
        <taxon>Magnoliopsida</taxon>
        <taxon>eudicotyledons</taxon>
        <taxon>Gunneridae</taxon>
        <taxon>Pentapetalae</taxon>
        <taxon>rosids</taxon>
        <taxon>fabids</taxon>
        <taxon>Fabales</taxon>
        <taxon>Fabaceae</taxon>
        <taxon>Papilionoideae</taxon>
        <taxon>50 kb inversion clade</taxon>
        <taxon>NPAAA clade</taxon>
        <taxon>Hologalegina</taxon>
        <taxon>IRL clade</taxon>
        <taxon>Trifolieae</taxon>
        <taxon>Medicago</taxon>
    </lineage>
</organism>
<reference evidence="1" key="1">
    <citation type="submission" date="2012-05" db="EMBL/GenBank/DDBJ databases">
        <authorList>
            <person name="Krishnakumar V."/>
            <person name="Cheung F."/>
            <person name="Xiao Y."/>
            <person name="Chan A."/>
            <person name="Moskal W.A."/>
            <person name="Town C.D."/>
        </authorList>
    </citation>
    <scope>NUCLEOTIDE SEQUENCE</scope>
</reference>
<name>I3SY31_MEDTR</name>
<proteinExistence type="evidence at transcript level"/>
<sequence length="102" mass="12057">MLHCIKYCHTSCNRPSGRIYIHDNILAWVNSIKIKELRNYDICHIIVNCSTTTDYSILEKLTYNTLETLLHHWGWPLSLCIGRKIRRRWNSQILPYGPNTLT</sequence>
<accession>I3SY31</accession>
<dbReference type="EMBL" id="BT145379">
    <property type="protein sequence ID" value="AFK45173.1"/>
    <property type="molecule type" value="mRNA"/>
</dbReference>